<protein>
    <recommendedName>
        <fullName evidence="2">separase</fullName>
        <ecNumber evidence="2">3.4.22.49</ecNumber>
    </recommendedName>
</protein>
<feature type="region of interest" description="Disordered" evidence="5">
    <location>
        <begin position="260"/>
        <end position="285"/>
    </location>
</feature>
<evidence type="ECO:0000256" key="1">
    <source>
        <dbReference type="ARBA" id="ARBA00000451"/>
    </source>
</evidence>
<organism evidence="7 8">
    <name type="scientific">Cyanidium caldarium</name>
    <name type="common">Red alga</name>
    <dbReference type="NCBI Taxonomy" id="2771"/>
    <lineage>
        <taxon>Eukaryota</taxon>
        <taxon>Rhodophyta</taxon>
        <taxon>Bangiophyceae</taxon>
        <taxon>Cyanidiales</taxon>
        <taxon>Cyanidiaceae</taxon>
        <taxon>Cyanidium</taxon>
    </lineage>
</organism>
<dbReference type="GO" id="GO:0051307">
    <property type="term" value="P:meiotic chromosome separation"/>
    <property type="evidence" value="ECO:0007669"/>
    <property type="project" value="TreeGrafter"/>
</dbReference>
<dbReference type="GO" id="GO:0005634">
    <property type="term" value="C:nucleus"/>
    <property type="evidence" value="ECO:0007669"/>
    <property type="project" value="InterPro"/>
</dbReference>
<dbReference type="SUPFAM" id="SSF48452">
    <property type="entry name" value="TPR-like"/>
    <property type="match status" value="1"/>
</dbReference>
<dbReference type="EMBL" id="JANCYW010000017">
    <property type="protein sequence ID" value="KAK4538300.1"/>
    <property type="molecule type" value="Genomic_DNA"/>
</dbReference>
<dbReference type="GO" id="GO:0006508">
    <property type="term" value="P:proteolysis"/>
    <property type="evidence" value="ECO:0007669"/>
    <property type="project" value="InterPro"/>
</dbReference>
<evidence type="ECO:0000259" key="6">
    <source>
        <dbReference type="PROSITE" id="PS51700"/>
    </source>
</evidence>
<dbReference type="GO" id="GO:0004197">
    <property type="term" value="F:cysteine-type endopeptidase activity"/>
    <property type="evidence" value="ECO:0007669"/>
    <property type="project" value="InterPro"/>
</dbReference>
<evidence type="ECO:0000256" key="2">
    <source>
        <dbReference type="ARBA" id="ARBA00012489"/>
    </source>
</evidence>
<keyword evidence="3" id="KW-0378">Hydrolase</keyword>
<reference evidence="7 8" key="1">
    <citation type="submission" date="2022-07" db="EMBL/GenBank/DDBJ databases">
        <title>Genome-wide signatures of adaptation to extreme environments.</title>
        <authorList>
            <person name="Cho C.H."/>
            <person name="Yoon H.S."/>
        </authorList>
    </citation>
    <scope>NUCLEOTIDE SEQUENCE [LARGE SCALE GENOMIC DNA]</scope>
    <source>
        <strain evidence="7 8">DBV 063 E5</strain>
    </source>
</reference>
<dbReference type="Gene3D" id="1.25.40.10">
    <property type="entry name" value="Tetratricopeptide repeat domain"/>
    <property type="match status" value="1"/>
</dbReference>
<dbReference type="PANTHER" id="PTHR12792:SF0">
    <property type="entry name" value="SEPARIN"/>
    <property type="match status" value="1"/>
</dbReference>
<dbReference type="Proteomes" id="UP001301350">
    <property type="component" value="Unassembled WGS sequence"/>
</dbReference>
<evidence type="ECO:0000256" key="3">
    <source>
        <dbReference type="ARBA" id="ARBA00022801"/>
    </source>
</evidence>
<evidence type="ECO:0000256" key="5">
    <source>
        <dbReference type="SAM" id="MobiDB-lite"/>
    </source>
</evidence>
<comment type="caution">
    <text evidence="7">The sequence shown here is derived from an EMBL/GenBank/DDBJ whole genome shotgun (WGS) entry which is preliminary data.</text>
</comment>
<keyword evidence="8" id="KW-1185">Reference proteome</keyword>
<dbReference type="GO" id="GO:0005737">
    <property type="term" value="C:cytoplasm"/>
    <property type="evidence" value="ECO:0007669"/>
    <property type="project" value="TreeGrafter"/>
</dbReference>
<dbReference type="PROSITE" id="PS51700">
    <property type="entry name" value="SEPARIN"/>
    <property type="match status" value="1"/>
</dbReference>
<evidence type="ECO:0000313" key="8">
    <source>
        <dbReference type="Proteomes" id="UP001301350"/>
    </source>
</evidence>
<gene>
    <name evidence="7" type="ORF">CDCA_CDCA17G4325</name>
</gene>
<keyword evidence="4" id="KW-0159">Chromosome partition</keyword>
<dbReference type="EC" id="3.4.22.49" evidence="2"/>
<accession>A0AAV9J1U3</accession>
<dbReference type="InterPro" id="IPR011990">
    <property type="entry name" value="TPR-like_helical_dom_sf"/>
</dbReference>
<evidence type="ECO:0000313" key="7">
    <source>
        <dbReference type="EMBL" id="KAK4538300.1"/>
    </source>
</evidence>
<dbReference type="GO" id="GO:0072686">
    <property type="term" value="C:mitotic spindle"/>
    <property type="evidence" value="ECO:0007669"/>
    <property type="project" value="TreeGrafter"/>
</dbReference>
<proteinExistence type="predicted"/>
<evidence type="ECO:0000256" key="4">
    <source>
        <dbReference type="ARBA" id="ARBA00022829"/>
    </source>
</evidence>
<comment type="catalytic activity">
    <reaction evidence="1">
        <text>All bonds known to be hydrolyzed by this endopeptidase have arginine in P1 and an acidic residue in P4. P6 is often occupied by an acidic residue or by a hydroxy-amino-acid residue, the phosphorylation of which enhances cleavage.</text>
        <dbReference type="EC" id="3.4.22.49"/>
    </reaction>
</comment>
<dbReference type="InterPro" id="IPR005314">
    <property type="entry name" value="Peptidase_C50"/>
</dbReference>
<name>A0AAV9J1U3_CYACA</name>
<sequence length="1925" mass="207744">MESPKTEFVTDTSDVIRWLERWNGSADKENVADGQENRSPVQHVEKDVVSAEAGAAALDALREAVRQLQDVFSGGGGKRGGRSVCRSVSEARRAASLLSAWTSLDAQVFPPGRGTLSPNAESSLSQPLVHTVLCGSVFWFRGWRWWERQRGCGGEPWHRETACLQRIVQCTVAGADGTTAIAQVTCGKKMSEKTRRQRARWYLQLAAQLACEMVLWLARDEIVHHRDTEPWLETASNDVCFSLELLRKCGAALAETDAGELPVRSDKTSAERMQSTAPPPHSPEQSMLLTGALIYLARCVLLQHRGVPTEDASATMLFDTLHEAVIPQLARFFHIVHDQRGGHVQGTADLSKYARHFRELLANSMVAAAATCEALAHPSLLSAGLRTYWLGRSQSDLETFASFTQWVQRVSGAVSNNAACLGAWHATALEYLLSVDRALLPELVLHHEHLLRWLVGDWGGDGAAAACERLADRLNLNGDAASVERSSSSAAACAVLQLAARICRQYGNVAADALVDGLREASAFLVQQRLPLCAALKVLAVSNADDTLVWDAVSDAACAPCTEAQRPLRRWLLQSALAAQKVSLSRRIAATMQQTDVADDDDAGPSEIIPQPDVEVDCLAQRLQLLAECLHADREGRCPCRRAANIRSDSPATVCVLQWTASVLHNGAVDAYEAAKGTAAAVSPSLSMVRALFRIAGRLWNRSTRLVADDAVEQEAVWSRVAYAIRAFLAGGRGADAVQTLREWSAAACQAPERLPQEWHTSLARLALGIEWPSHCPPEPPSATELLDELNVAEVLLLCQASIGSIRPLQGMRSRSCDGVAGLRRLLHAAEARLRVLGDKTAVACIAERQRLLRWLERRRAEEAEAQAEAQADEKCVVPAASALTPLLPFLDQAVALPADSTEDGTSPSPLDSMLSALNAHDKHTSLSSPTANASDALAARMVGENALDALEMVAASLDSLQCTFSLVSVLDALLRLAHRVLPKARAKQASGWVLLRIAQAYVDVGLAAPARSCLARMRSAASRNAGLEGETLPLRQLLEARLRCNQGDATAVWTRLQSVPQRGESAWMAAELRSQVLQECGHLQAAYTEAALALRAALQSMWSGGRHVDECSQVDDVVLSRLNVAGIEVPIPDTVALRRELAGRALASSICGVASEAPSMVAVEWRRPLPAAHCLCSALQRMATVCLQMDSWQDAEYFLQRAVQLVDASRSALLTPTAVVALGRYAVLLSRRGRIAEACKHLRQAVRWLQHVSGSTTSALPLATVQLECFHAEMWAWWWRVAAAETSSSSEAMSALRKAERLYRHVLQQIERLGGAAARQQRQPSSAADVEGYWTALEHTVRAQLATVLWRRQRTERSEPAVDRLDAALAEAERVLGCASAPVAAQAEALVVQAHGGILPVVTAAQRESGDAALVTRWLHRAADVCEKQCIPLPPGAFHTPSASAEAVTLPPHARLLASVAQVGMAYPQRGDTTAHFVGCFLRSFGPAFYGRAVCRNLAAVAQSEAAPSSSSSSSSSAVWLRQLAQWLPPDTTVLALRYEPERQATVVCRLAARGGGGDDDDGDDGDDGDDVCEPFAVDWRVRSHDADETPADIVRALAVLLEDAAATSIAADTDTRALSPDARAAWWRARAALDRRLQQLVLRLQASLFGETAAAVAMGDASGAEAPPVIALVDEYFDRLPLECLPCLRDTPTTRFTSAAALYRALQRRRHDRQQGSDGDAAAASRSLTGAYLLNPQGDLVRTQATLAPVLQGDEAPDTAGHIVWSSVESGARDACGRVCLTEAPRWSEAVQRADVFLFCGHGSGEAYVSPQQLSKLRAAADTPVVRPSTVLLMGCSSGRLEHCSGADSLGAALDWQALGAHSVLAQLWDVTDRDIDRLTVSLLHHWRPREERSSLATALVQARRACRFPWMTGAAAVIYGLG</sequence>
<dbReference type="PANTHER" id="PTHR12792">
    <property type="entry name" value="EXTRA SPINDLE POLES 1-RELATED"/>
    <property type="match status" value="1"/>
</dbReference>
<dbReference type="InterPro" id="IPR030397">
    <property type="entry name" value="SEPARIN_core_dom"/>
</dbReference>
<feature type="domain" description="Peptidase C50" evidence="6">
    <location>
        <begin position="1729"/>
        <end position="1849"/>
    </location>
</feature>
<dbReference type="Pfam" id="PF03568">
    <property type="entry name" value="Separin_C"/>
    <property type="match status" value="1"/>
</dbReference>